<dbReference type="Proteomes" id="UP001159363">
    <property type="component" value="Chromosome 5"/>
</dbReference>
<feature type="region of interest" description="Disordered" evidence="1">
    <location>
        <begin position="273"/>
        <end position="298"/>
    </location>
</feature>
<dbReference type="EMBL" id="JARBHB010000006">
    <property type="protein sequence ID" value="KAJ8881219.1"/>
    <property type="molecule type" value="Genomic_DNA"/>
</dbReference>
<evidence type="ECO:0000256" key="1">
    <source>
        <dbReference type="SAM" id="MobiDB-lite"/>
    </source>
</evidence>
<gene>
    <name evidence="2" type="ORF">PR048_017693</name>
</gene>
<organism evidence="2 3">
    <name type="scientific">Dryococelus australis</name>
    <dbReference type="NCBI Taxonomy" id="614101"/>
    <lineage>
        <taxon>Eukaryota</taxon>
        <taxon>Metazoa</taxon>
        <taxon>Ecdysozoa</taxon>
        <taxon>Arthropoda</taxon>
        <taxon>Hexapoda</taxon>
        <taxon>Insecta</taxon>
        <taxon>Pterygota</taxon>
        <taxon>Neoptera</taxon>
        <taxon>Polyneoptera</taxon>
        <taxon>Phasmatodea</taxon>
        <taxon>Verophasmatodea</taxon>
        <taxon>Anareolatae</taxon>
        <taxon>Phasmatidae</taxon>
        <taxon>Eurycanthinae</taxon>
        <taxon>Dryococelus</taxon>
    </lineage>
</organism>
<evidence type="ECO:0000313" key="2">
    <source>
        <dbReference type="EMBL" id="KAJ8881219.1"/>
    </source>
</evidence>
<evidence type="ECO:0000313" key="3">
    <source>
        <dbReference type="Proteomes" id="UP001159363"/>
    </source>
</evidence>
<sequence length="424" mass="47159">MKARGKREIPVKKKNRGRAASPGTIPTCENLEVTRTGIEPGSPWWATSRLTAQPPRLGRPQANPFSDWLREALQALLTGLLIWLPRTVRGSLVAGPPADEEFTRRLIGEHRSDILLASGAILLARARLEFTSEPTGLYRHAMCALSGLLKSVGGEECGAKVHNGSDLAILPARSTHCVAARIFIKARVYLAHKPDCSLFSRVGVIYVPLPPWDGELLPPPVARTTGCKQPPPPPSRLQPLFLPDSRFAYARCYNELQRRQTDRNTTLFKHAAPCDQQFTPPPRNTHTHTHTHTQHATITLKRVNKPTTLNENVTPSAAALLLFPSSSPYAIKAAITPLMLRRLCHSRDSRSTCRNGIDLAMGQGYNEFLRRNRLRCVNLLNWRARSCRPVGQCLLAVQGRQDNLTKHRGIARDLQNSRYYSATS</sequence>
<protein>
    <submittedName>
        <fullName evidence="2">Uncharacterized protein</fullName>
    </submittedName>
</protein>
<feature type="region of interest" description="Disordered" evidence="1">
    <location>
        <begin position="1"/>
        <end position="26"/>
    </location>
</feature>
<keyword evidence="3" id="KW-1185">Reference proteome</keyword>
<accession>A0ABQ9HAB9</accession>
<name>A0ABQ9HAB9_9NEOP</name>
<reference evidence="2 3" key="1">
    <citation type="submission" date="2023-02" db="EMBL/GenBank/DDBJ databases">
        <title>LHISI_Scaffold_Assembly.</title>
        <authorList>
            <person name="Stuart O.P."/>
            <person name="Cleave R."/>
            <person name="Magrath M.J.L."/>
            <person name="Mikheyev A.S."/>
        </authorList>
    </citation>
    <scope>NUCLEOTIDE SEQUENCE [LARGE SCALE GENOMIC DNA]</scope>
    <source>
        <strain evidence="2">Daus_M_001</strain>
        <tissue evidence="2">Leg muscle</tissue>
    </source>
</reference>
<proteinExistence type="predicted"/>
<feature type="compositionally biased region" description="Basic and acidic residues" evidence="1">
    <location>
        <begin position="1"/>
        <end position="11"/>
    </location>
</feature>
<comment type="caution">
    <text evidence="2">The sequence shown here is derived from an EMBL/GenBank/DDBJ whole genome shotgun (WGS) entry which is preliminary data.</text>
</comment>